<dbReference type="Proteomes" id="UP000322918">
    <property type="component" value="Unassembled WGS sequence"/>
</dbReference>
<dbReference type="OrthoDB" id="948349at2"/>
<protein>
    <submittedName>
        <fullName evidence="1">Uncharacterized protein</fullName>
    </submittedName>
</protein>
<reference evidence="1 2" key="1">
    <citation type="submission" date="2019-09" db="EMBL/GenBank/DDBJ databases">
        <title>Pararcticibacter amylolyticus gen. nov., sp. nov., isolated from a rottenly hemp rope, and reclassification of Pedobacter tournemirensis as Pararcticibacter tournemirensis comb. nov.</title>
        <authorList>
            <person name="Cai Y."/>
        </authorList>
    </citation>
    <scope>NUCLEOTIDE SEQUENCE [LARGE SCALE GENOMIC DNA]</scope>
    <source>
        <strain evidence="1 2">TF5-37.2-LB10</strain>
    </source>
</reference>
<dbReference type="EMBL" id="VWNE01000033">
    <property type="protein sequence ID" value="KAA8478436.1"/>
    <property type="molecule type" value="Genomic_DNA"/>
</dbReference>
<gene>
    <name evidence="1" type="ORF">F1649_17760</name>
</gene>
<dbReference type="AlphaFoldDB" id="A0A5M9GV00"/>
<comment type="caution">
    <text evidence="1">The sequence shown here is derived from an EMBL/GenBank/DDBJ whole genome shotgun (WGS) entry which is preliminary data.</text>
</comment>
<proteinExistence type="predicted"/>
<accession>A0A5M9GV00</accession>
<dbReference type="PROSITE" id="PS51257">
    <property type="entry name" value="PROKAR_LIPOPROTEIN"/>
    <property type="match status" value="1"/>
</dbReference>
<keyword evidence="2" id="KW-1185">Reference proteome</keyword>
<name>A0A5M9GV00_9SPHI</name>
<organism evidence="1 2">
    <name type="scientific">Arcticibacter tournemirensis</name>
    <dbReference type="NCBI Taxonomy" id="699437"/>
    <lineage>
        <taxon>Bacteria</taxon>
        <taxon>Pseudomonadati</taxon>
        <taxon>Bacteroidota</taxon>
        <taxon>Sphingobacteriia</taxon>
        <taxon>Sphingobacteriales</taxon>
        <taxon>Sphingobacteriaceae</taxon>
        <taxon>Arcticibacter</taxon>
    </lineage>
</organism>
<evidence type="ECO:0000313" key="2">
    <source>
        <dbReference type="Proteomes" id="UP000322918"/>
    </source>
</evidence>
<sequence length="277" mass="30883">MKSAYQFLILLLFPVFLSSCAKYYVNTVSSASTSFDGNGVFKHENDSVLVTYNFFGEGAPLHIIVKNRTNSPLYVDWSRSAMIIRDRAVSYLDNKVVITGTINGDSYNWDKFWTSHFGDLNASASLPNSVSFIPPHSDIEKVIVLGNISQFEAIPKYTYAEKEYFYPETGPVEVKAANFAKDQSPLAFKSYITLFTTSNNKEAIPFVFQDEFYISKSIKTYSNPNFIAEYKNKAPNIFYIKKPTFFGKTTYVVGAAAIVSGAALVSDENGASDTNSK</sequence>
<dbReference type="RefSeq" id="WP_141813439.1">
    <property type="nucleotide sequence ID" value="NZ_VFPL01000001.1"/>
</dbReference>
<evidence type="ECO:0000313" key="1">
    <source>
        <dbReference type="EMBL" id="KAA8478436.1"/>
    </source>
</evidence>